<dbReference type="Proteomes" id="UP000672602">
    <property type="component" value="Unassembled WGS sequence"/>
</dbReference>
<organism evidence="1 2">
    <name type="scientific">Marivibrio halodurans</name>
    <dbReference type="NCBI Taxonomy" id="2039722"/>
    <lineage>
        <taxon>Bacteria</taxon>
        <taxon>Pseudomonadati</taxon>
        <taxon>Pseudomonadota</taxon>
        <taxon>Alphaproteobacteria</taxon>
        <taxon>Rhodospirillales</taxon>
        <taxon>Rhodospirillaceae</taxon>
        <taxon>Marivibrio</taxon>
    </lineage>
</organism>
<evidence type="ECO:0000313" key="1">
    <source>
        <dbReference type="EMBL" id="MBP5857376.1"/>
    </source>
</evidence>
<evidence type="ECO:0000313" key="2">
    <source>
        <dbReference type="Proteomes" id="UP000672602"/>
    </source>
</evidence>
<keyword evidence="2" id="KW-1185">Reference proteome</keyword>
<dbReference type="EMBL" id="JAGMWN010000004">
    <property type="protein sequence ID" value="MBP5857376.1"/>
    <property type="molecule type" value="Genomic_DNA"/>
</dbReference>
<reference evidence="1" key="1">
    <citation type="submission" date="2021-04" db="EMBL/GenBank/DDBJ databases">
        <authorList>
            <person name="Zhang D.-C."/>
        </authorList>
    </citation>
    <scope>NUCLEOTIDE SEQUENCE</scope>
    <source>
        <strain evidence="1">CGMCC 1.15697</strain>
    </source>
</reference>
<dbReference type="AlphaFoldDB" id="A0A8J7SN33"/>
<accession>A0A8J7SN33</accession>
<gene>
    <name evidence="1" type="ORF">KAJ83_10180</name>
</gene>
<sequence length="57" mass="6296">MADKVLEFIGSDSLPDAMRVNIQMEMPYDLAIKILDLIQKNMPEEEAAPSAEGEASE</sequence>
<proteinExistence type="predicted"/>
<protein>
    <submittedName>
        <fullName evidence="1">Uncharacterized protein</fullName>
    </submittedName>
</protein>
<dbReference type="RefSeq" id="WP_210681962.1">
    <property type="nucleotide sequence ID" value="NZ_JAGMWN010000004.1"/>
</dbReference>
<name>A0A8J7SN33_9PROT</name>
<comment type="caution">
    <text evidence="1">The sequence shown here is derived from an EMBL/GenBank/DDBJ whole genome shotgun (WGS) entry which is preliminary data.</text>
</comment>